<evidence type="ECO:0000256" key="1">
    <source>
        <dbReference type="SAM" id="Phobius"/>
    </source>
</evidence>
<comment type="caution">
    <text evidence="2">The sequence shown here is derived from an EMBL/GenBank/DDBJ whole genome shotgun (WGS) entry which is preliminary data.</text>
</comment>
<feature type="transmembrane region" description="Helical" evidence="1">
    <location>
        <begin position="20"/>
        <end position="40"/>
    </location>
</feature>
<protein>
    <submittedName>
        <fullName evidence="2">TraE protein</fullName>
    </submittedName>
</protein>
<keyword evidence="1" id="KW-1133">Transmembrane helix</keyword>
<name>A0A4R6R4S0_9BURK</name>
<keyword evidence="3" id="KW-1185">Reference proteome</keyword>
<evidence type="ECO:0000313" key="3">
    <source>
        <dbReference type="Proteomes" id="UP000294593"/>
    </source>
</evidence>
<sequence length="204" mass="22722">MTSPIAAKNTIADTKSWLSVSLLVNAAQALAIIVLLFMFMSARKAEKIVQQTPDGDRSRWISESSGPSRQKIIDTGFFMSSLTLDVSPGSVKTKGELLKTWIPASGWDVMNRKIQKASLALERIGGVQSFNPLFATPDPERLRIALTGEFRQWVNGVPIPTETRTYAYIFTQDGSRLYLADWFESSKDKPFEKLKTENDETAGK</sequence>
<evidence type="ECO:0000313" key="2">
    <source>
        <dbReference type="EMBL" id="TDP80762.1"/>
    </source>
</evidence>
<dbReference type="AlphaFoldDB" id="A0A4R6R4S0"/>
<keyword evidence="1" id="KW-0812">Transmembrane</keyword>
<dbReference type="InterPro" id="IPR007973">
    <property type="entry name" value="Pilus_assembly_TraE"/>
</dbReference>
<keyword evidence="1" id="KW-0472">Membrane</keyword>
<dbReference type="OrthoDB" id="9150551at2"/>
<reference evidence="2 3" key="1">
    <citation type="submission" date="2019-03" db="EMBL/GenBank/DDBJ databases">
        <title>Genomic Encyclopedia of Type Strains, Phase IV (KMG-IV): sequencing the most valuable type-strain genomes for metagenomic binning, comparative biology and taxonomic classification.</title>
        <authorList>
            <person name="Goeker M."/>
        </authorList>
    </citation>
    <scope>NUCLEOTIDE SEQUENCE [LARGE SCALE GENOMIC DNA]</scope>
    <source>
        <strain evidence="2 3">DSM 11901</strain>
    </source>
</reference>
<organism evidence="2 3">
    <name type="scientific">Aquabacterium commune</name>
    <dbReference type="NCBI Taxonomy" id="70586"/>
    <lineage>
        <taxon>Bacteria</taxon>
        <taxon>Pseudomonadati</taxon>
        <taxon>Pseudomonadota</taxon>
        <taxon>Betaproteobacteria</taxon>
        <taxon>Burkholderiales</taxon>
        <taxon>Aquabacterium</taxon>
    </lineage>
</organism>
<dbReference type="EMBL" id="SNXW01000011">
    <property type="protein sequence ID" value="TDP80762.1"/>
    <property type="molecule type" value="Genomic_DNA"/>
</dbReference>
<dbReference type="Pfam" id="PF05309">
    <property type="entry name" value="TraE"/>
    <property type="match status" value="1"/>
</dbReference>
<proteinExistence type="predicted"/>
<gene>
    <name evidence="2" type="ORF">EV672_11199</name>
</gene>
<accession>A0A4R6R4S0</accession>
<dbReference type="Proteomes" id="UP000294593">
    <property type="component" value="Unassembled WGS sequence"/>
</dbReference>